<dbReference type="AlphaFoldDB" id="A0A7S0ZCA3"/>
<dbReference type="InterPro" id="IPR029058">
    <property type="entry name" value="AB_hydrolase_fold"/>
</dbReference>
<feature type="domain" description="AB hydrolase-1" evidence="1">
    <location>
        <begin position="111"/>
        <end position="222"/>
    </location>
</feature>
<dbReference type="EMBL" id="HBFP01002369">
    <property type="protein sequence ID" value="CAD8817318.1"/>
    <property type="molecule type" value="Transcribed_RNA"/>
</dbReference>
<sequence>MCDQNCFVGVPLLSVGLQSELGNSRYRFARLLHSNGRNGLEWKTLNRSKRVVVNYKNGLQMTSRSSLSTDTSQSDNSLIPTAKVEQGTWKFRGLDIGFLSAGIDNTDSPAVLLVHGFGASSGHFRYNLPELGKYYRTYAVCLLGFGRSAKPQQYSTSPDGSEVRYDFDTWSQQILAFSREIIGSKDIVIVANSIGVVASLQAVTEDTESMFRGLVQLDTSLRMLNVRKRDWLADITAPIAMKVLKVPAIGDLFFNALQSKNTLRKVLEGAYGVKSAVDDELLEILAAPARDPGALDVFLSFIS</sequence>
<gene>
    <name evidence="2" type="ORF">TOLI1172_LOCUS1707</name>
</gene>
<dbReference type="PANTHER" id="PTHR46438:SF12">
    <property type="entry name" value="ALPHA_BETA-HYDROLASES SUPERFAMILY PROTEIN"/>
    <property type="match status" value="1"/>
</dbReference>
<evidence type="ECO:0000259" key="1">
    <source>
        <dbReference type="Pfam" id="PF12697"/>
    </source>
</evidence>
<reference evidence="2" key="1">
    <citation type="submission" date="2021-01" db="EMBL/GenBank/DDBJ databases">
        <authorList>
            <person name="Corre E."/>
            <person name="Pelletier E."/>
            <person name="Niang G."/>
            <person name="Scheremetjew M."/>
            <person name="Finn R."/>
            <person name="Kale V."/>
            <person name="Holt S."/>
            <person name="Cochrane G."/>
            <person name="Meng A."/>
            <person name="Brown T."/>
            <person name="Cohen L."/>
        </authorList>
    </citation>
    <scope>NUCLEOTIDE SEQUENCE</scope>
    <source>
        <strain evidence="2">CCMP3278</strain>
    </source>
</reference>
<dbReference type="PANTHER" id="PTHR46438">
    <property type="entry name" value="ALPHA/BETA-HYDROLASES SUPERFAMILY PROTEIN"/>
    <property type="match status" value="1"/>
</dbReference>
<dbReference type="Pfam" id="PF12697">
    <property type="entry name" value="Abhydrolase_6"/>
    <property type="match status" value="1"/>
</dbReference>
<evidence type="ECO:0000313" key="2">
    <source>
        <dbReference type="EMBL" id="CAD8817318.1"/>
    </source>
</evidence>
<organism evidence="2">
    <name type="scientific">Timspurckia oligopyrenoides</name>
    <dbReference type="NCBI Taxonomy" id="708627"/>
    <lineage>
        <taxon>Eukaryota</taxon>
        <taxon>Rhodophyta</taxon>
        <taxon>Bangiophyceae</taxon>
        <taxon>Porphyridiales</taxon>
        <taxon>Porphyridiaceae</taxon>
        <taxon>Timspurckia</taxon>
    </lineage>
</organism>
<accession>A0A7S0ZCA3</accession>
<dbReference type="Gene3D" id="3.40.50.1820">
    <property type="entry name" value="alpha/beta hydrolase"/>
    <property type="match status" value="1"/>
</dbReference>
<protein>
    <recommendedName>
        <fullName evidence="1">AB hydrolase-1 domain-containing protein</fullName>
    </recommendedName>
</protein>
<dbReference type="SUPFAM" id="SSF53474">
    <property type="entry name" value="alpha/beta-Hydrolases"/>
    <property type="match status" value="1"/>
</dbReference>
<proteinExistence type="predicted"/>
<dbReference type="InterPro" id="IPR000073">
    <property type="entry name" value="AB_hydrolase_1"/>
</dbReference>
<name>A0A7S0ZCA3_9RHOD</name>